<dbReference type="SMART" id="SM00027">
    <property type="entry name" value="EH"/>
    <property type="match status" value="3"/>
</dbReference>
<sequence length="820" mass="91877">MQKPTVSPSPDESALIARILDHAQRQNSDFLTAEEAVDIFNRSGLSRLELRDIWKLSDADRNGRLSQDELAVAIRLMGWMQTGRAFSESLLEKPGPLPTLEGIAPPKLPQKDPSLAHVSSFPPVLPADVTEFYKLFHDAGPVEGFLDGDKIREIFLRSNLAYRDLSSIWLLLDKTNRSRLNFEEFALGMYLIQAIRSCHLTGVPASIPPEVQEKVNRMTETTFQDMQSPFLAPGEAPSTSATHNRSPPPHLSRIATGPPSRTPPPPPGPSSKSPKAPAKPPPIKPKVASKPWVVTPREKEEHDKVFVQLDPDGRGIVDTDFVQEYLRQYKIAEDDLSRILDLVSIRQEPTLSAEEFAVAVHLVHDRLDGKDLPTKRTSSLIPPSLRNNLALLSPDSLSPPPKPTKEHDAASSNSPQPIPNYTDSVPQQVLTDQYNHHPTSDPQQTPWAAPSTSLTSTSTSSFTSFLTENPGTAKRLPSMRPDQMRRKSTSLNSIVSPEEDPLEELKTETKTLRRQIDNLLEQLSSQHEHRSRSEQLQQENSDLKAQIADLESSIASVLTQMQNNDNALSEELTKEIERLSRRVAELEQTEHQLQQTVGILEVAKRDNNVLAGQVRELRNAETTFKSEIEDARHAMEDIEKDNADLKARLSDMTKAMSEPDTAGSARELRVLLKDITRENQSLKERMRETERSMEQMLLSGKGTTQMDELKRENKDLKLQLQDLEQLTAQLQSTQEDNHLQQVLLVVSRENEGMKVRIRDMQSSTATLRSEYDAKLAEMQRKIDELIRENNQLKFQGGSRQGGGADADVPPPAYDDDFLAP</sequence>
<evidence type="ECO:0000313" key="6">
    <source>
        <dbReference type="Proteomes" id="UP000307440"/>
    </source>
</evidence>
<dbReference type="GO" id="GO:0006897">
    <property type="term" value="P:endocytosis"/>
    <property type="evidence" value="ECO:0007669"/>
    <property type="project" value="TreeGrafter"/>
</dbReference>
<evidence type="ECO:0000259" key="3">
    <source>
        <dbReference type="PROSITE" id="PS50031"/>
    </source>
</evidence>
<feature type="region of interest" description="Disordered" evidence="2">
    <location>
        <begin position="789"/>
        <end position="820"/>
    </location>
</feature>
<keyword evidence="1" id="KW-0106">Calcium</keyword>
<feature type="compositionally biased region" description="Low complexity" evidence="2">
    <location>
        <begin position="451"/>
        <end position="467"/>
    </location>
</feature>
<dbReference type="SUPFAM" id="SSF161270">
    <property type="entry name" value="PspA lactotransferrin-binding region"/>
    <property type="match status" value="1"/>
</dbReference>
<dbReference type="InterPro" id="IPR011992">
    <property type="entry name" value="EF-hand-dom_pair"/>
</dbReference>
<evidence type="ECO:0008006" key="7">
    <source>
        <dbReference type="Google" id="ProtNLM"/>
    </source>
</evidence>
<evidence type="ECO:0000259" key="4">
    <source>
        <dbReference type="PROSITE" id="PS50222"/>
    </source>
</evidence>
<dbReference type="OrthoDB" id="524326at2759"/>
<proteinExistence type="predicted"/>
<dbReference type="GO" id="GO:0005737">
    <property type="term" value="C:cytoplasm"/>
    <property type="evidence" value="ECO:0007669"/>
    <property type="project" value="TreeGrafter"/>
</dbReference>
<protein>
    <recommendedName>
        <fullName evidence="7">EF-hand</fullName>
    </recommendedName>
</protein>
<feature type="region of interest" description="Disordered" evidence="2">
    <location>
        <begin position="524"/>
        <end position="543"/>
    </location>
</feature>
<feature type="domain" description="EH" evidence="3">
    <location>
        <begin position="128"/>
        <end position="218"/>
    </location>
</feature>
<dbReference type="SMART" id="SM00054">
    <property type="entry name" value="EFh"/>
    <property type="match status" value="2"/>
</dbReference>
<feature type="compositionally biased region" description="Polar residues" evidence="2">
    <location>
        <begin position="375"/>
        <end position="387"/>
    </location>
</feature>
<feature type="domain" description="EH" evidence="3">
    <location>
        <begin position="298"/>
        <end position="387"/>
    </location>
</feature>
<dbReference type="GO" id="GO:0016197">
    <property type="term" value="P:endosomal transport"/>
    <property type="evidence" value="ECO:0007669"/>
    <property type="project" value="TreeGrafter"/>
</dbReference>
<dbReference type="PROSITE" id="PS00018">
    <property type="entry name" value="EF_HAND_1"/>
    <property type="match status" value="1"/>
</dbReference>
<dbReference type="InterPro" id="IPR000261">
    <property type="entry name" value="EH_dom"/>
</dbReference>
<dbReference type="Gene3D" id="1.10.238.10">
    <property type="entry name" value="EF-hand"/>
    <property type="match status" value="3"/>
</dbReference>
<dbReference type="PROSITE" id="PS50222">
    <property type="entry name" value="EF_HAND_2"/>
    <property type="match status" value="1"/>
</dbReference>
<evidence type="ECO:0000256" key="2">
    <source>
        <dbReference type="SAM" id="MobiDB-lite"/>
    </source>
</evidence>
<dbReference type="GO" id="GO:0005886">
    <property type="term" value="C:plasma membrane"/>
    <property type="evidence" value="ECO:0007669"/>
    <property type="project" value="TreeGrafter"/>
</dbReference>
<keyword evidence="6" id="KW-1185">Reference proteome</keyword>
<accession>A0A5C3KUA2</accession>
<dbReference type="PROSITE" id="PS50031">
    <property type="entry name" value="EH"/>
    <property type="match status" value="3"/>
</dbReference>
<name>A0A5C3KUA2_COPMA</name>
<evidence type="ECO:0000256" key="1">
    <source>
        <dbReference type="ARBA" id="ARBA00022837"/>
    </source>
</evidence>
<dbReference type="InterPro" id="IPR018247">
    <property type="entry name" value="EF_Hand_1_Ca_BS"/>
</dbReference>
<dbReference type="Gene3D" id="1.10.287.1490">
    <property type="match status" value="1"/>
</dbReference>
<dbReference type="PANTHER" id="PTHR11216">
    <property type="entry name" value="EH DOMAIN"/>
    <property type="match status" value="1"/>
</dbReference>
<feature type="region of interest" description="Disordered" evidence="2">
    <location>
        <begin position="369"/>
        <end position="504"/>
    </location>
</feature>
<evidence type="ECO:0000313" key="5">
    <source>
        <dbReference type="EMBL" id="TFK19448.1"/>
    </source>
</evidence>
<dbReference type="Pfam" id="PF12763">
    <property type="entry name" value="EH"/>
    <property type="match status" value="3"/>
</dbReference>
<feature type="domain" description="EH" evidence="3">
    <location>
        <begin position="12"/>
        <end position="99"/>
    </location>
</feature>
<dbReference type="CDD" id="cd00052">
    <property type="entry name" value="EH"/>
    <property type="match status" value="1"/>
</dbReference>
<reference evidence="5 6" key="1">
    <citation type="journal article" date="2019" name="Nat. Ecol. Evol.">
        <title>Megaphylogeny resolves global patterns of mushroom evolution.</title>
        <authorList>
            <person name="Varga T."/>
            <person name="Krizsan K."/>
            <person name="Foldi C."/>
            <person name="Dima B."/>
            <person name="Sanchez-Garcia M."/>
            <person name="Sanchez-Ramirez S."/>
            <person name="Szollosi G.J."/>
            <person name="Szarkandi J.G."/>
            <person name="Papp V."/>
            <person name="Albert L."/>
            <person name="Andreopoulos W."/>
            <person name="Angelini C."/>
            <person name="Antonin V."/>
            <person name="Barry K.W."/>
            <person name="Bougher N.L."/>
            <person name="Buchanan P."/>
            <person name="Buyck B."/>
            <person name="Bense V."/>
            <person name="Catcheside P."/>
            <person name="Chovatia M."/>
            <person name="Cooper J."/>
            <person name="Damon W."/>
            <person name="Desjardin D."/>
            <person name="Finy P."/>
            <person name="Geml J."/>
            <person name="Haridas S."/>
            <person name="Hughes K."/>
            <person name="Justo A."/>
            <person name="Karasinski D."/>
            <person name="Kautmanova I."/>
            <person name="Kiss B."/>
            <person name="Kocsube S."/>
            <person name="Kotiranta H."/>
            <person name="LaButti K.M."/>
            <person name="Lechner B.E."/>
            <person name="Liimatainen K."/>
            <person name="Lipzen A."/>
            <person name="Lukacs Z."/>
            <person name="Mihaltcheva S."/>
            <person name="Morgado L.N."/>
            <person name="Niskanen T."/>
            <person name="Noordeloos M.E."/>
            <person name="Ohm R.A."/>
            <person name="Ortiz-Santana B."/>
            <person name="Ovrebo C."/>
            <person name="Racz N."/>
            <person name="Riley R."/>
            <person name="Savchenko A."/>
            <person name="Shiryaev A."/>
            <person name="Soop K."/>
            <person name="Spirin V."/>
            <person name="Szebenyi C."/>
            <person name="Tomsovsky M."/>
            <person name="Tulloss R.E."/>
            <person name="Uehling J."/>
            <person name="Grigoriev I.V."/>
            <person name="Vagvolgyi C."/>
            <person name="Papp T."/>
            <person name="Martin F.M."/>
            <person name="Miettinen O."/>
            <person name="Hibbett D.S."/>
            <person name="Nagy L.G."/>
        </authorList>
    </citation>
    <scope>NUCLEOTIDE SEQUENCE [LARGE SCALE GENOMIC DNA]</scope>
    <source>
        <strain evidence="5 6">CBS 121175</strain>
    </source>
</reference>
<dbReference type="GO" id="GO:0005509">
    <property type="term" value="F:calcium ion binding"/>
    <property type="evidence" value="ECO:0007669"/>
    <property type="project" value="InterPro"/>
</dbReference>
<organism evidence="5 6">
    <name type="scientific">Coprinopsis marcescibilis</name>
    <name type="common">Agaric fungus</name>
    <name type="synonym">Psathyrella marcescibilis</name>
    <dbReference type="NCBI Taxonomy" id="230819"/>
    <lineage>
        <taxon>Eukaryota</taxon>
        <taxon>Fungi</taxon>
        <taxon>Dikarya</taxon>
        <taxon>Basidiomycota</taxon>
        <taxon>Agaricomycotina</taxon>
        <taxon>Agaricomycetes</taxon>
        <taxon>Agaricomycetidae</taxon>
        <taxon>Agaricales</taxon>
        <taxon>Agaricineae</taxon>
        <taxon>Psathyrellaceae</taxon>
        <taxon>Coprinopsis</taxon>
    </lineage>
</organism>
<dbReference type="Proteomes" id="UP000307440">
    <property type="component" value="Unassembled WGS sequence"/>
</dbReference>
<feature type="compositionally biased region" description="Pro residues" evidence="2">
    <location>
        <begin position="260"/>
        <end position="269"/>
    </location>
</feature>
<dbReference type="EMBL" id="ML210340">
    <property type="protein sequence ID" value="TFK19448.1"/>
    <property type="molecule type" value="Genomic_DNA"/>
</dbReference>
<dbReference type="SUPFAM" id="SSF47473">
    <property type="entry name" value="EF-hand"/>
    <property type="match status" value="3"/>
</dbReference>
<dbReference type="STRING" id="230819.A0A5C3KUA2"/>
<gene>
    <name evidence="5" type="ORF">FA15DRAFT_674421</name>
</gene>
<feature type="domain" description="EF-hand" evidence="4">
    <location>
        <begin position="45"/>
        <end position="80"/>
    </location>
</feature>
<feature type="compositionally biased region" description="Polar residues" evidence="2">
    <location>
        <begin position="410"/>
        <end position="433"/>
    </location>
</feature>
<feature type="region of interest" description="Disordered" evidence="2">
    <location>
        <begin position="228"/>
        <end position="298"/>
    </location>
</feature>
<dbReference type="InterPro" id="IPR002048">
    <property type="entry name" value="EF_hand_dom"/>
</dbReference>
<dbReference type="AlphaFoldDB" id="A0A5C3KUA2"/>